<gene>
    <name evidence="1" type="ORF">Ga0080574_TMP4740</name>
</gene>
<keyword evidence="2" id="KW-1185">Reference proteome</keyword>
<dbReference type="STRING" id="1250539.Ga0080574_TMP4740"/>
<dbReference type="InterPro" id="IPR008767">
    <property type="entry name" value="Phage_SPP1_head-tail_adaptor"/>
</dbReference>
<evidence type="ECO:0000313" key="2">
    <source>
        <dbReference type="Proteomes" id="UP000187059"/>
    </source>
</evidence>
<dbReference type="Pfam" id="PF05521">
    <property type="entry name" value="Phage_HCP"/>
    <property type="match status" value="1"/>
</dbReference>
<reference evidence="1 2" key="1">
    <citation type="submission" date="2016-04" db="EMBL/GenBank/DDBJ databases">
        <title>Deep-sea bacteria in the southern Pacific.</title>
        <authorList>
            <person name="Tang K."/>
        </authorList>
    </citation>
    <scope>NUCLEOTIDE SEQUENCE [LARGE SCALE GENOMIC DNA]</scope>
    <source>
        <strain evidence="1 2">JLT2014</strain>
    </source>
</reference>
<proteinExistence type="predicted"/>
<dbReference type="Proteomes" id="UP000187059">
    <property type="component" value="Chromosome"/>
</dbReference>
<dbReference type="AlphaFoldDB" id="A0A1P8V089"/>
<organism evidence="1 2">
    <name type="scientific">Salipiger abyssi</name>
    <dbReference type="NCBI Taxonomy" id="1250539"/>
    <lineage>
        <taxon>Bacteria</taxon>
        <taxon>Pseudomonadati</taxon>
        <taxon>Pseudomonadota</taxon>
        <taxon>Alphaproteobacteria</taxon>
        <taxon>Rhodobacterales</taxon>
        <taxon>Roseobacteraceae</taxon>
        <taxon>Salipiger</taxon>
    </lineage>
</organism>
<sequence length="112" mass="11969">MSGPHLNRQLVLEAPMSAPDGAGGLTESWSVLGTLWAEIRPRTGREANGEAGALAVGGFRITVRAAPQGHSNRPVPGQRLRQGGRLFRILTVTEHEPGGMYLICETREEVAA</sequence>
<dbReference type="EMBL" id="CP015093">
    <property type="protein sequence ID" value="APZ55074.1"/>
    <property type="molecule type" value="Genomic_DNA"/>
</dbReference>
<dbReference type="InterPro" id="IPR038666">
    <property type="entry name" value="SSP1_head-tail_sf"/>
</dbReference>
<dbReference type="OrthoDB" id="7570189at2"/>
<name>A0A1P8V089_9RHOB</name>
<dbReference type="Gene3D" id="2.40.10.270">
    <property type="entry name" value="Bacteriophage SPP1 head-tail adaptor protein"/>
    <property type="match status" value="1"/>
</dbReference>
<dbReference type="RefSeq" id="WP_076705468.1">
    <property type="nucleotide sequence ID" value="NZ_CP015093.1"/>
</dbReference>
<accession>A0A1P8V089</accession>
<dbReference type="KEGG" id="paby:Ga0080574_TMP4740"/>
<protein>
    <submittedName>
        <fullName evidence="1">Bacteriophage head-tail adaptor</fullName>
    </submittedName>
</protein>
<evidence type="ECO:0000313" key="1">
    <source>
        <dbReference type="EMBL" id="APZ55074.1"/>
    </source>
</evidence>